<dbReference type="EMBL" id="VEVO01000007">
    <property type="protein sequence ID" value="KAF0039238.1"/>
    <property type="molecule type" value="Genomic_DNA"/>
</dbReference>
<dbReference type="AlphaFoldDB" id="A0A6A4T4H1"/>
<evidence type="ECO:0000313" key="3">
    <source>
        <dbReference type="Proteomes" id="UP000438429"/>
    </source>
</evidence>
<feature type="region of interest" description="Disordered" evidence="1">
    <location>
        <begin position="1"/>
        <end position="28"/>
    </location>
</feature>
<feature type="compositionally biased region" description="Polar residues" evidence="1">
    <location>
        <begin position="245"/>
        <end position="254"/>
    </location>
</feature>
<protein>
    <submittedName>
        <fullName evidence="2">Uncharacterized protein</fullName>
    </submittedName>
</protein>
<accession>A0A6A4T4H1</accession>
<feature type="compositionally biased region" description="Basic and acidic residues" evidence="1">
    <location>
        <begin position="230"/>
        <end position="242"/>
    </location>
</feature>
<dbReference type="Proteomes" id="UP000438429">
    <property type="component" value="Unassembled WGS sequence"/>
</dbReference>
<feature type="compositionally biased region" description="Basic and acidic residues" evidence="1">
    <location>
        <begin position="176"/>
        <end position="185"/>
    </location>
</feature>
<feature type="region of interest" description="Disordered" evidence="1">
    <location>
        <begin position="170"/>
        <end position="254"/>
    </location>
</feature>
<proteinExistence type="predicted"/>
<evidence type="ECO:0000313" key="2">
    <source>
        <dbReference type="EMBL" id="KAF0039238.1"/>
    </source>
</evidence>
<feature type="compositionally biased region" description="Low complexity" evidence="1">
    <location>
        <begin position="210"/>
        <end position="220"/>
    </location>
</feature>
<comment type="caution">
    <text evidence="2">The sequence shown here is derived from an EMBL/GenBank/DDBJ whole genome shotgun (WGS) entry which is preliminary data.</text>
</comment>
<reference evidence="2 3" key="1">
    <citation type="submission" date="2019-06" db="EMBL/GenBank/DDBJ databases">
        <title>Draft genomes of female and male turbot (Scophthalmus maximus).</title>
        <authorList>
            <person name="Xu H."/>
            <person name="Xu X.-W."/>
            <person name="Shao C."/>
            <person name="Chen S."/>
        </authorList>
    </citation>
    <scope>NUCLEOTIDE SEQUENCE [LARGE SCALE GENOMIC DNA]</scope>
    <source>
        <strain evidence="2">Ysfricsl-2016a</strain>
        <tissue evidence="2">Blood</tissue>
    </source>
</reference>
<gene>
    <name evidence="2" type="ORF">F2P81_007473</name>
</gene>
<evidence type="ECO:0000256" key="1">
    <source>
        <dbReference type="SAM" id="MobiDB-lite"/>
    </source>
</evidence>
<organism evidence="2 3">
    <name type="scientific">Scophthalmus maximus</name>
    <name type="common">Turbot</name>
    <name type="synonym">Psetta maxima</name>
    <dbReference type="NCBI Taxonomy" id="52904"/>
    <lineage>
        <taxon>Eukaryota</taxon>
        <taxon>Metazoa</taxon>
        <taxon>Chordata</taxon>
        <taxon>Craniata</taxon>
        <taxon>Vertebrata</taxon>
        <taxon>Euteleostomi</taxon>
        <taxon>Actinopterygii</taxon>
        <taxon>Neopterygii</taxon>
        <taxon>Teleostei</taxon>
        <taxon>Neoteleostei</taxon>
        <taxon>Acanthomorphata</taxon>
        <taxon>Carangaria</taxon>
        <taxon>Pleuronectiformes</taxon>
        <taxon>Pleuronectoidei</taxon>
        <taxon>Scophthalmidae</taxon>
        <taxon>Scophthalmus</taxon>
    </lineage>
</organism>
<name>A0A6A4T4H1_SCOMX</name>
<sequence length="254" mass="28880">MVNRLDLDTSLSLEEPDLAPMSPRTDCGSAECNETIQHHASELVKMRAERDQLPLDVGVLRSRVRQLLHSSKRSSTSTRGEYQEEIKEHKTNKTFGEAQMFLIKEEFTCLERWLAIEKKPTWKYVCKRKACLRLLSFISLQFLKVWNSDVCVTWNSDHSEVVEVRAMVSQNLHQGPEGEREQPHEGEDDEEMGGGSSSSTDSKATPVMYQESGDSSSSSLSEEEQQQPEETPKKRRTDDHLQGGHQCNQSHSTI</sequence>